<dbReference type="GO" id="GO:0005524">
    <property type="term" value="F:ATP binding"/>
    <property type="evidence" value="ECO:0007669"/>
    <property type="project" value="UniProtKB-KW"/>
</dbReference>
<evidence type="ECO:0000256" key="2">
    <source>
        <dbReference type="ARBA" id="ARBA00004651"/>
    </source>
</evidence>
<dbReference type="EMBL" id="FOLO01000003">
    <property type="protein sequence ID" value="SFC01455.1"/>
    <property type="molecule type" value="Genomic_DNA"/>
</dbReference>
<dbReference type="Proteomes" id="UP000198862">
    <property type="component" value="Unassembled WGS sequence"/>
</dbReference>
<evidence type="ECO:0000313" key="12">
    <source>
        <dbReference type="EMBL" id="SFC01455.1"/>
    </source>
</evidence>
<dbReference type="CDD" id="cd00075">
    <property type="entry name" value="HATPase"/>
    <property type="match status" value="1"/>
</dbReference>
<dbReference type="PROSITE" id="PS50109">
    <property type="entry name" value="HIS_KIN"/>
    <property type="match status" value="1"/>
</dbReference>
<feature type="transmembrane region" description="Helical" evidence="10">
    <location>
        <begin position="7"/>
        <end position="29"/>
    </location>
</feature>
<dbReference type="PRINTS" id="PR00344">
    <property type="entry name" value="BCTRLSENSOR"/>
</dbReference>
<evidence type="ECO:0000256" key="7">
    <source>
        <dbReference type="ARBA" id="ARBA00022741"/>
    </source>
</evidence>
<keyword evidence="5" id="KW-0597">Phosphoprotein</keyword>
<evidence type="ECO:0000256" key="9">
    <source>
        <dbReference type="ARBA" id="ARBA00022840"/>
    </source>
</evidence>
<comment type="catalytic activity">
    <reaction evidence="1">
        <text>ATP + protein L-histidine = ADP + protein N-phospho-L-histidine.</text>
        <dbReference type="EC" id="2.7.13.3"/>
    </reaction>
</comment>
<evidence type="ECO:0000256" key="6">
    <source>
        <dbReference type="ARBA" id="ARBA00022679"/>
    </source>
</evidence>
<evidence type="ECO:0000256" key="10">
    <source>
        <dbReference type="SAM" id="Phobius"/>
    </source>
</evidence>
<dbReference type="CDD" id="cd00082">
    <property type="entry name" value="HisKA"/>
    <property type="match status" value="1"/>
</dbReference>
<dbReference type="GO" id="GO:0000155">
    <property type="term" value="F:phosphorelay sensor kinase activity"/>
    <property type="evidence" value="ECO:0007669"/>
    <property type="project" value="InterPro"/>
</dbReference>
<dbReference type="AlphaFoldDB" id="A0A1I1FQ36"/>
<keyword evidence="10" id="KW-0472">Membrane</keyword>
<evidence type="ECO:0000256" key="5">
    <source>
        <dbReference type="ARBA" id="ARBA00022553"/>
    </source>
</evidence>
<comment type="subcellular location">
    <subcellularLocation>
        <location evidence="2">Cell membrane</location>
        <topology evidence="2">Multi-pass membrane protein</topology>
    </subcellularLocation>
</comment>
<evidence type="ECO:0000259" key="11">
    <source>
        <dbReference type="PROSITE" id="PS50109"/>
    </source>
</evidence>
<keyword evidence="9" id="KW-0067">ATP-binding</keyword>
<feature type="transmembrane region" description="Helical" evidence="10">
    <location>
        <begin position="99"/>
        <end position="120"/>
    </location>
</feature>
<dbReference type="STRING" id="1123010.SAMN02745724_00722"/>
<accession>A0A1I1FQ36</accession>
<dbReference type="SUPFAM" id="SSF47384">
    <property type="entry name" value="Homodimeric domain of signal transducing histidine kinase"/>
    <property type="match status" value="1"/>
</dbReference>
<dbReference type="InterPro" id="IPR036890">
    <property type="entry name" value="HATPase_C_sf"/>
</dbReference>
<keyword evidence="13" id="KW-1185">Reference proteome</keyword>
<dbReference type="SMART" id="SM00387">
    <property type="entry name" value="HATPase_c"/>
    <property type="match status" value="1"/>
</dbReference>
<dbReference type="Gene3D" id="3.30.565.10">
    <property type="entry name" value="Histidine kinase-like ATPase, C-terminal domain"/>
    <property type="match status" value="1"/>
</dbReference>
<dbReference type="PANTHER" id="PTHR44936:SF10">
    <property type="entry name" value="SENSOR PROTEIN RSTB"/>
    <property type="match status" value="1"/>
</dbReference>
<dbReference type="InterPro" id="IPR005467">
    <property type="entry name" value="His_kinase_dom"/>
</dbReference>
<sequence length="376" mass="42939">MRNKQINIYLIGAILTLAVSPLLASYWLLGEVLHSAIALVVKPDTQQLLRNYRDDLKTLKRLDPDNQKEYKVRFLQATDELLIYEKPQLLKKILQDTYLTYYLVLFIAVLLLSLLTAIWLSHKVARSYKVLSASDVKKAEKIQELVYFDEWQAIASKLAHEINNPLTPIEMMVSNLSRTYENTTPKVFEESLNDTKDVVSEEIYKLKNMVSHFSQFSKLPMPVFKSCEIAQYCTTFIRQHQNAWPNVVFTLEIKAQVSNVSVDIDHLLFNQCLINVITNAVQANQESEQLNISLILSLENESDITIEIFNDGMPIDISNTEVIFKMHYSSKSTKENMGLGLAIVRKIVLDHGGNIICRSILEGAAFKISLPIKINK</sequence>
<evidence type="ECO:0000256" key="8">
    <source>
        <dbReference type="ARBA" id="ARBA00022777"/>
    </source>
</evidence>
<keyword evidence="10" id="KW-0812">Transmembrane</keyword>
<feature type="domain" description="Histidine kinase" evidence="11">
    <location>
        <begin position="157"/>
        <end position="374"/>
    </location>
</feature>
<keyword evidence="8 12" id="KW-0418">Kinase</keyword>
<organism evidence="12 13">
    <name type="scientific">Pseudoalteromonas denitrificans DSM 6059</name>
    <dbReference type="NCBI Taxonomy" id="1123010"/>
    <lineage>
        <taxon>Bacteria</taxon>
        <taxon>Pseudomonadati</taxon>
        <taxon>Pseudomonadota</taxon>
        <taxon>Gammaproteobacteria</taxon>
        <taxon>Alteromonadales</taxon>
        <taxon>Pseudoalteromonadaceae</taxon>
        <taxon>Pseudoalteromonas</taxon>
    </lineage>
</organism>
<keyword evidence="10" id="KW-1133">Transmembrane helix</keyword>
<proteinExistence type="predicted"/>
<dbReference type="GO" id="GO:0005886">
    <property type="term" value="C:plasma membrane"/>
    <property type="evidence" value="ECO:0007669"/>
    <property type="project" value="UniProtKB-SubCell"/>
</dbReference>
<evidence type="ECO:0000256" key="3">
    <source>
        <dbReference type="ARBA" id="ARBA00012438"/>
    </source>
</evidence>
<dbReference type="InterPro" id="IPR036097">
    <property type="entry name" value="HisK_dim/P_sf"/>
</dbReference>
<dbReference type="SUPFAM" id="SSF55874">
    <property type="entry name" value="ATPase domain of HSP90 chaperone/DNA topoisomerase II/histidine kinase"/>
    <property type="match status" value="1"/>
</dbReference>
<protein>
    <recommendedName>
        <fullName evidence="3">histidine kinase</fullName>
        <ecNumber evidence="3">2.7.13.3</ecNumber>
    </recommendedName>
</protein>
<dbReference type="InterPro" id="IPR003594">
    <property type="entry name" value="HATPase_dom"/>
</dbReference>
<evidence type="ECO:0000256" key="1">
    <source>
        <dbReference type="ARBA" id="ARBA00000085"/>
    </source>
</evidence>
<keyword evidence="7" id="KW-0547">Nucleotide-binding</keyword>
<dbReference type="Gene3D" id="1.10.287.130">
    <property type="match status" value="1"/>
</dbReference>
<dbReference type="PANTHER" id="PTHR44936">
    <property type="entry name" value="SENSOR PROTEIN CREC"/>
    <property type="match status" value="1"/>
</dbReference>
<evidence type="ECO:0000256" key="4">
    <source>
        <dbReference type="ARBA" id="ARBA00022475"/>
    </source>
</evidence>
<gene>
    <name evidence="12" type="ORF">SAMN02745724_00722</name>
</gene>
<dbReference type="InterPro" id="IPR003661">
    <property type="entry name" value="HisK_dim/P_dom"/>
</dbReference>
<keyword evidence="6" id="KW-0808">Transferase</keyword>
<name>A0A1I1FQ36_9GAMM</name>
<reference evidence="12 13" key="1">
    <citation type="submission" date="2016-10" db="EMBL/GenBank/DDBJ databases">
        <authorList>
            <person name="de Groot N.N."/>
        </authorList>
    </citation>
    <scope>NUCLEOTIDE SEQUENCE [LARGE SCALE GENOMIC DNA]</scope>
    <source>
        <strain evidence="12 13">DSM 6059</strain>
    </source>
</reference>
<dbReference type="InterPro" id="IPR004358">
    <property type="entry name" value="Sig_transdc_His_kin-like_C"/>
</dbReference>
<dbReference type="Pfam" id="PF02518">
    <property type="entry name" value="HATPase_c"/>
    <property type="match status" value="1"/>
</dbReference>
<keyword evidence="4" id="KW-1003">Cell membrane</keyword>
<dbReference type="OrthoDB" id="1931120at2"/>
<dbReference type="InterPro" id="IPR050980">
    <property type="entry name" value="2C_sensor_his_kinase"/>
</dbReference>
<dbReference type="EC" id="2.7.13.3" evidence="3"/>
<evidence type="ECO:0000313" key="13">
    <source>
        <dbReference type="Proteomes" id="UP000198862"/>
    </source>
</evidence>